<dbReference type="InterPro" id="IPR002048">
    <property type="entry name" value="EF_hand_dom"/>
</dbReference>
<protein>
    <recommendedName>
        <fullName evidence="3">EF-hand domain-containing protein</fullName>
    </recommendedName>
</protein>
<evidence type="ECO:0000313" key="5">
    <source>
        <dbReference type="Proteomes" id="UP001165082"/>
    </source>
</evidence>
<organism evidence="4 5">
    <name type="scientific">Triparma retinervis</name>
    <dbReference type="NCBI Taxonomy" id="2557542"/>
    <lineage>
        <taxon>Eukaryota</taxon>
        <taxon>Sar</taxon>
        <taxon>Stramenopiles</taxon>
        <taxon>Ochrophyta</taxon>
        <taxon>Bolidophyceae</taxon>
        <taxon>Parmales</taxon>
        <taxon>Triparmaceae</taxon>
        <taxon>Triparma</taxon>
    </lineage>
</organism>
<evidence type="ECO:0000256" key="1">
    <source>
        <dbReference type="ARBA" id="ARBA00022837"/>
    </source>
</evidence>
<dbReference type="Proteomes" id="UP001165082">
    <property type="component" value="Unassembled WGS sequence"/>
</dbReference>
<feature type="compositionally biased region" description="Basic and acidic residues" evidence="2">
    <location>
        <begin position="1"/>
        <end position="10"/>
    </location>
</feature>
<name>A0A9W6Z6R8_9STRA</name>
<comment type="caution">
    <text evidence="4">The sequence shown here is derived from an EMBL/GenBank/DDBJ whole genome shotgun (WGS) entry which is preliminary data.</text>
</comment>
<dbReference type="AlphaFoldDB" id="A0A9W6Z6R8"/>
<dbReference type="InterPro" id="IPR018247">
    <property type="entry name" value="EF_Hand_1_Ca_BS"/>
</dbReference>
<dbReference type="PROSITE" id="PS50222">
    <property type="entry name" value="EF_HAND_2"/>
    <property type="match status" value="1"/>
</dbReference>
<reference evidence="4" key="1">
    <citation type="submission" date="2022-07" db="EMBL/GenBank/DDBJ databases">
        <title>Genome analysis of Parmales, a sister group of diatoms, reveals the evolutionary specialization of diatoms from phago-mixotrophs to photoautotrophs.</title>
        <authorList>
            <person name="Ban H."/>
            <person name="Sato S."/>
            <person name="Yoshikawa S."/>
            <person name="Kazumasa Y."/>
            <person name="Nakamura Y."/>
            <person name="Ichinomiya M."/>
            <person name="Saitoh K."/>
            <person name="Sato N."/>
            <person name="Blanc-Mathieu R."/>
            <person name="Endo H."/>
            <person name="Kuwata A."/>
            <person name="Ogata H."/>
        </authorList>
    </citation>
    <scope>NUCLEOTIDE SEQUENCE</scope>
</reference>
<proteinExistence type="predicted"/>
<dbReference type="GO" id="GO:0005509">
    <property type="term" value="F:calcium ion binding"/>
    <property type="evidence" value="ECO:0007669"/>
    <property type="project" value="InterPro"/>
</dbReference>
<dbReference type="EMBL" id="BRXZ01001812">
    <property type="protein sequence ID" value="GMH46801.1"/>
    <property type="molecule type" value="Genomic_DNA"/>
</dbReference>
<dbReference type="PROSITE" id="PS00018">
    <property type="entry name" value="EF_HAND_1"/>
    <property type="match status" value="1"/>
</dbReference>
<dbReference type="Pfam" id="PF13499">
    <property type="entry name" value="EF-hand_7"/>
    <property type="match status" value="1"/>
</dbReference>
<dbReference type="Gene3D" id="1.10.238.10">
    <property type="entry name" value="EF-hand"/>
    <property type="match status" value="1"/>
</dbReference>
<accession>A0A9W6Z6R8</accession>
<feature type="region of interest" description="Disordered" evidence="2">
    <location>
        <begin position="1"/>
        <end position="62"/>
    </location>
</feature>
<keyword evidence="1" id="KW-0106">Calcium</keyword>
<evidence type="ECO:0000256" key="2">
    <source>
        <dbReference type="SAM" id="MobiDB-lite"/>
    </source>
</evidence>
<sequence length="505" mass="57045">MGTDKVKFAEDEVGGGDGKPRRRGERTSFAGGMYEKKKKKAVGEPEMYSSQSADALQGKDERRKRTFNTMGVTAGVRAAMDEAMGSLLAGVDTDMAAEEKLQAVMIAAKETGMSVEKIFSYFKNSTTDSSDLTTEQFGTALRNLSPTIFDLGPDEVSVLVEKFDTDGDGKVSYPEFRHYCYYSISAVCWRAERLRMEKSGEMDKLEDEYHHVHDGTPLHHFAGGNPETVKLELGEKIYDGNKLYWRSNVTIHIKMWHNEEISCITVLCWSETDDKHFPPLYINSDMIHVDEAAIEGKVAQIASDQGKQKVQQTHEQLRKDVLKDFYSTHILARLKVPDASNPFPKKEVANKLPPLTPRTETLMPFLSLLSTDTINIMIPRPQNMDEPPPFQKLEHVSLDNFNNLLADLNKDQKHAKKLTTNAERMTKLLDMSLTAFKNAEGERKRKATMSVEKRRWLSIFTTWIVRQQVLKVKELLKDSPAYLSLMQETEEKKAAAAAGLELPPI</sequence>
<gene>
    <name evidence="4" type="ORF">TrRE_jg6997</name>
</gene>
<dbReference type="InterPro" id="IPR011992">
    <property type="entry name" value="EF-hand-dom_pair"/>
</dbReference>
<feature type="domain" description="EF-hand" evidence="3">
    <location>
        <begin position="151"/>
        <end position="186"/>
    </location>
</feature>
<dbReference type="OrthoDB" id="26525at2759"/>
<evidence type="ECO:0000313" key="4">
    <source>
        <dbReference type="EMBL" id="GMH46801.1"/>
    </source>
</evidence>
<keyword evidence="5" id="KW-1185">Reference proteome</keyword>
<dbReference type="SUPFAM" id="SSF47473">
    <property type="entry name" value="EF-hand"/>
    <property type="match status" value="1"/>
</dbReference>
<evidence type="ECO:0000259" key="3">
    <source>
        <dbReference type="PROSITE" id="PS50222"/>
    </source>
</evidence>